<dbReference type="PANTHER" id="PTHR48267:SF1">
    <property type="entry name" value="BILIRUBIN OXIDASE"/>
    <property type="match status" value="1"/>
</dbReference>
<dbReference type="InterPro" id="IPR045087">
    <property type="entry name" value="Cu-oxidase_fam"/>
</dbReference>
<accession>A0A250JBS7</accession>
<protein>
    <recommendedName>
        <fullName evidence="5">Spore coat protein A</fullName>
    </recommendedName>
</protein>
<dbReference type="InterPro" id="IPR006311">
    <property type="entry name" value="TAT_signal"/>
</dbReference>
<dbReference type="AlphaFoldDB" id="A0A250JBS7"/>
<dbReference type="KEGG" id="cfus:CYFUS_006394"/>
<evidence type="ECO:0000259" key="1">
    <source>
        <dbReference type="Pfam" id="PF07731"/>
    </source>
</evidence>
<dbReference type="Gene3D" id="2.60.40.420">
    <property type="entry name" value="Cupredoxins - blue copper proteins"/>
    <property type="match status" value="3"/>
</dbReference>
<dbReference type="CDD" id="cd13844">
    <property type="entry name" value="CuRO_1_BOD_CotA_like"/>
    <property type="match status" value="1"/>
</dbReference>
<dbReference type="GO" id="GO:0005507">
    <property type="term" value="F:copper ion binding"/>
    <property type="evidence" value="ECO:0007669"/>
    <property type="project" value="InterPro"/>
</dbReference>
<sequence>MISRRGLLRTGAAVGTGLLLPDVLRQQAHADTYLLLPPPPPGQRFVNLLPLPQRVDATLVGQLHVQMEELQQWLGLTSPSGNKLMTTVWGYGLRGQKASYPGPTLEAFKNVPLVVEWRNTLPRPLLPFPRAHLLPVDTSIHLARPGFGVPTVTHLHGGHTEPESDGLPEAWFTQRYLERGPDWSKPLYRYDNTQEAGTLWYHDHTLGITRLNVYAGLAGFYLLRDENEQWLKPLNVLPGGPYEIVLAIQDRMFTDQGQLFYPATPPPDTTAPFPSVLPEFFGDFILVNGMAWPRLEVEPRQYRLRMLNGSDSRFYRLFFNQDMRGRVFQVGTELGLLNHPVPLDEPFVLAPGERRDLVIDFKGLEGARLTLHNDAPVPFPAGDPLAPEDPTRDIMRFDVSLPLRGHSWPSSEVRKALPGGIPGTLRPKHGPLQPLTATRERKVLLFEGTDSFGRIKPLLGGQVQPQRLETFLWDEPITENPVLGAVEVWEIYNVTADAHPIHLHMVHFQVLGRAPLTVAEGAVTPKEHFDPHTGESEGTGGILDLTQVSVGGVQPPPPDEQGWKDTVQAFPGEVTRIVARFDRPGRYAWHCHILSHEDHEMMRPYQVVG</sequence>
<dbReference type="InterPro" id="IPR011707">
    <property type="entry name" value="Cu-oxidase-like_N"/>
</dbReference>
<dbReference type="EMBL" id="CP022098">
    <property type="protein sequence ID" value="ATB40932.1"/>
    <property type="molecule type" value="Genomic_DNA"/>
</dbReference>
<name>A0A250JBS7_9BACT</name>
<reference evidence="3 4" key="1">
    <citation type="submission" date="2017-06" db="EMBL/GenBank/DDBJ databases">
        <title>Sequencing and comparative analysis of myxobacterial genomes.</title>
        <authorList>
            <person name="Rupp O."/>
            <person name="Goesmann A."/>
            <person name="Sogaard-Andersen L."/>
        </authorList>
    </citation>
    <scope>NUCLEOTIDE SEQUENCE [LARGE SCALE GENOMIC DNA]</scope>
    <source>
        <strain evidence="3 4">DSM 52655</strain>
    </source>
</reference>
<dbReference type="PANTHER" id="PTHR48267">
    <property type="entry name" value="CUPREDOXIN SUPERFAMILY PROTEIN"/>
    <property type="match status" value="1"/>
</dbReference>
<dbReference type="InterPro" id="IPR011706">
    <property type="entry name" value="Cu-oxidase_C"/>
</dbReference>
<gene>
    <name evidence="3" type="ORF">CYFUS_006394</name>
</gene>
<evidence type="ECO:0008006" key="5">
    <source>
        <dbReference type="Google" id="ProtNLM"/>
    </source>
</evidence>
<organism evidence="3 4">
    <name type="scientific">Cystobacter fuscus</name>
    <dbReference type="NCBI Taxonomy" id="43"/>
    <lineage>
        <taxon>Bacteria</taxon>
        <taxon>Pseudomonadati</taxon>
        <taxon>Myxococcota</taxon>
        <taxon>Myxococcia</taxon>
        <taxon>Myxococcales</taxon>
        <taxon>Cystobacterineae</taxon>
        <taxon>Archangiaceae</taxon>
        <taxon>Cystobacter</taxon>
    </lineage>
</organism>
<evidence type="ECO:0000313" key="4">
    <source>
        <dbReference type="Proteomes" id="UP000217257"/>
    </source>
</evidence>
<dbReference type="Proteomes" id="UP000217257">
    <property type="component" value="Chromosome"/>
</dbReference>
<dbReference type="InterPro" id="IPR008972">
    <property type="entry name" value="Cupredoxin"/>
</dbReference>
<dbReference type="CDD" id="cd13868">
    <property type="entry name" value="CuRO_2_CotA_like"/>
    <property type="match status" value="1"/>
</dbReference>
<dbReference type="GO" id="GO:0016491">
    <property type="term" value="F:oxidoreductase activity"/>
    <property type="evidence" value="ECO:0007669"/>
    <property type="project" value="InterPro"/>
</dbReference>
<evidence type="ECO:0000259" key="2">
    <source>
        <dbReference type="Pfam" id="PF07732"/>
    </source>
</evidence>
<feature type="domain" description="Plastocyanin-like" evidence="1">
    <location>
        <begin position="483"/>
        <end position="607"/>
    </location>
</feature>
<dbReference type="RefSeq" id="WP_095988725.1">
    <property type="nucleotide sequence ID" value="NZ_CP022098.1"/>
</dbReference>
<feature type="domain" description="Plastocyanin-like" evidence="2">
    <location>
        <begin position="150"/>
        <end position="227"/>
    </location>
</feature>
<proteinExistence type="predicted"/>
<dbReference type="Pfam" id="PF07731">
    <property type="entry name" value="Cu-oxidase_2"/>
    <property type="match status" value="1"/>
</dbReference>
<dbReference type="CDD" id="cd13891">
    <property type="entry name" value="CuRO_3_CotA_like"/>
    <property type="match status" value="1"/>
</dbReference>
<evidence type="ECO:0000313" key="3">
    <source>
        <dbReference type="EMBL" id="ATB40932.1"/>
    </source>
</evidence>
<dbReference type="SUPFAM" id="SSF49503">
    <property type="entry name" value="Cupredoxins"/>
    <property type="match status" value="2"/>
</dbReference>
<dbReference type="PROSITE" id="PS51318">
    <property type="entry name" value="TAT"/>
    <property type="match status" value="1"/>
</dbReference>
<dbReference type="Pfam" id="PF07732">
    <property type="entry name" value="Cu-oxidase_3"/>
    <property type="match status" value="1"/>
</dbReference>